<sequence length="95" mass="10321">MMQARTARNRGFTGIDQRALDAVVQELSAPGRRGDWLTVDQTASAAGVSTDTAGRITAYLAWDGAMEAAANRDDTRYRMRADGEPRPRRVVGAQP</sequence>
<accession>A0A516WZC5</accession>
<reference evidence="1 2" key="1">
    <citation type="submission" date="2019-07" db="EMBL/GenBank/DDBJ databases">
        <title>Tomitella cavernea sp. nov., an actinomycete isolated from soil.</title>
        <authorList>
            <person name="Cheng J."/>
        </authorList>
    </citation>
    <scope>NUCLEOTIDE SEQUENCE [LARGE SCALE GENOMIC DNA]</scope>
    <source>
        <strain evidence="1 2">HY188</strain>
    </source>
</reference>
<keyword evidence="2" id="KW-1185">Reference proteome</keyword>
<evidence type="ECO:0000313" key="2">
    <source>
        <dbReference type="Proteomes" id="UP000317344"/>
    </source>
</evidence>
<reference evidence="1 2" key="2">
    <citation type="submission" date="2019-07" db="EMBL/GenBank/DDBJ databases">
        <authorList>
            <person name="Huang Y."/>
        </authorList>
    </citation>
    <scope>NUCLEOTIDE SEQUENCE [LARGE SCALE GENOMIC DNA]</scope>
    <source>
        <strain evidence="1 2">HY188</strain>
    </source>
</reference>
<proteinExistence type="predicted"/>
<dbReference type="KEGG" id="toy:FO059_00550"/>
<dbReference type="EMBL" id="CP041765">
    <property type="protein sequence ID" value="QDQ96107.1"/>
    <property type="molecule type" value="Genomic_DNA"/>
</dbReference>
<dbReference type="RefSeq" id="WP_143905468.1">
    <property type="nucleotide sequence ID" value="NZ_CP041765.1"/>
</dbReference>
<dbReference type="AlphaFoldDB" id="A0A516WZC5"/>
<protein>
    <submittedName>
        <fullName evidence="1">Uncharacterized protein</fullName>
    </submittedName>
</protein>
<dbReference type="Proteomes" id="UP000317344">
    <property type="component" value="Chromosome"/>
</dbReference>
<gene>
    <name evidence="1" type="ORF">FO059_00550</name>
</gene>
<evidence type="ECO:0000313" key="1">
    <source>
        <dbReference type="EMBL" id="QDQ96107.1"/>
    </source>
</evidence>
<name>A0A516WZC5_9ACTN</name>
<organism evidence="1 2">
    <name type="scientific">Tomitella fengzijianii</name>
    <dbReference type="NCBI Taxonomy" id="2597660"/>
    <lineage>
        <taxon>Bacteria</taxon>
        <taxon>Bacillati</taxon>
        <taxon>Actinomycetota</taxon>
        <taxon>Actinomycetes</taxon>
        <taxon>Mycobacteriales</taxon>
        <taxon>Tomitella</taxon>
    </lineage>
</organism>